<geneLocation type="plasmid" evidence="9">
    <name>prsp8c3a</name>
</geneLocation>
<protein>
    <submittedName>
        <fullName evidence="8">LysR family transcriptional regulator protein</fullName>
    </submittedName>
</protein>
<evidence type="ECO:0000256" key="5">
    <source>
        <dbReference type="ARBA" id="ARBA00023159"/>
    </source>
</evidence>
<dbReference type="InterPro" id="IPR037402">
    <property type="entry name" value="YidZ_PBP2"/>
</dbReference>
<comment type="similarity">
    <text evidence="1">Belongs to the LysR transcriptional regulatory family.</text>
</comment>
<dbReference type="Pfam" id="PF03466">
    <property type="entry name" value="LysR_substrate"/>
    <property type="match status" value="1"/>
</dbReference>
<dbReference type="AlphaFoldDB" id="A0A1L5PAS5"/>
<dbReference type="SUPFAM" id="SSF46785">
    <property type="entry name" value="Winged helix' DNA-binding domain"/>
    <property type="match status" value="1"/>
</dbReference>
<dbReference type="Gene3D" id="1.10.10.10">
    <property type="entry name" value="Winged helix-like DNA-binding domain superfamily/Winged helix DNA-binding domain"/>
    <property type="match status" value="1"/>
</dbReference>
<dbReference type="PRINTS" id="PR00039">
    <property type="entry name" value="HTHLYSR"/>
</dbReference>
<evidence type="ECO:0000256" key="2">
    <source>
        <dbReference type="ARBA" id="ARBA00022458"/>
    </source>
</evidence>
<sequence length="318" mass="34787">MAANLAIELENPDQNFDLGGFDLNLLLVLNALLRFRNLTHAGNELRLSQPATSRALTRLREMFGDDLLIRSNRTFELTPLARVLAPKVEAALGNISKIFGGRIQAPERFAVAMPDHLALLLVSNLSGYFREVSPTTVFMPMVGLSNVITQLENGGADLALGNTDDTPAGFYCRALPPVQTVCMGRRGHAAANGKTAYADLGRFLSLRIGSTYNTGFGEAYDSLEALRPRGRETLTVPDIHTAARLVQETEAVLVLPAASAQFLAARYGLETFVPNKGMMPTYQISMIWHERWHRNSIHAGVRSMIASGIVEPAKVRRS</sequence>
<keyword evidence="5" id="KW-0010">Activator</keyword>
<dbReference type="InterPro" id="IPR036388">
    <property type="entry name" value="WH-like_DNA-bd_sf"/>
</dbReference>
<dbReference type="RefSeq" id="WP_074063628.1">
    <property type="nucleotide sequence ID" value="NZ_CP017242.1"/>
</dbReference>
<evidence type="ECO:0000313" key="9">
    <source>
        <dbReference type="Proteomes" id="UP000185109"/>
    </source>
</evidence>
<keyword evidence="2" id="KW-0536">Nodulation</keyword>
<dbReference type="InterPro" id="IPR005119">
    <property type="entry name" value="LysR_subst-bd"/>
</dbReference>
<name>A0A1L5PAS5_RHIET</name>
<dbReference type="PANTHER" id="PTHR30118">
    <property type="entry name" value="HTH-TYPE TRANSCRIPTIONAL REGULATOR LEUO-RELATED"/>
    <property type="match status" value="1"/>
</dbReference>
<dbReference type="PROSITE" id="PS50931">
    <property type="entry name" value="HTH_LYSR"/>
    <property type="match status" value="1"/>
</dbReference>
<dbReference type="EMBL" id="CP017242">
    <property type="protein sequence ID" value="APO77224.1"/>
    <property type="molecule type" value="Genomic_DNA"/>
</dbReference>
<evidence type="ECO:0000259" key="7">
    <source>
        <dbReference type="PROSITE" id="PS50931"/>
    </source>
</evidence>
<keyword evidence="8" id="KW-0614">Plasmid</keyword>
<keyword evidence="3" id="KW-0805">Transcription regulation</keyword>
<reference evidence="8 9" key="1">
    <citation type="submission" date="2016-09" db="EMBL/GenBank/DDBJ databases">
        <title>The complete genome sequences of Rhizobium gallicum, symbiovars gallicum and phaseoli, symbionts associated to common bean (Phaseolus vulgaris).</title>
        <authorList>
            <person name="Bustos P."/>
            <person name="Santamaria R.I."/>
            <person name="Perez-Carrascal O.M."/>
            <person name="Juarez S."/>
            <person name="Lozano L."/>
            <person name="Martinez-Flores I."/>
            <person name="Martinez-Romero E."/>
            <person name="Cevallos M."/>
            <person name="Romero D."/>
            <person name="Davila G."/>
            <person name="Gonzalez V."/>
        </authorList>
    </citation>
    <scope>NUCLEOTIDE SEQUENCE [LARGE SCALE GENOMIC DNA]</scope>
    <source>
        <strain evidence="8 9">8C-3</strain>
        <plasmid evidence="9">Plasmid prsp8c3a</plasmid>
    </source>
</reference>
<dbReference type="InterPro" id="IPR036390">
    <property type="entry name" value="WH_DNA-bd_sf"/>
</dbReference>
<organism evidence="8 9">
    <name type="scientific">Rhizobium etli 8C-3</name>
    <dbReference type="NCBI Taxonomy" id="538025"/>
    <lineage>
        <taxon>Bacteria</taxon>
        <taxon>Pseudomonadati</taxon>
        <taxon>Pseudomonadota</taxon>
        <taxon>Alphaproteobacteria</taxon>
        <taxon>Hyphomicrobiales</taxon>
        <taxon>Rhizobiaceae</taxon>
        <taxon>Rhizobium/Agrobacterium group</taxon>
        <taxon>Rhizobium</taxon>
    </lineage>
</organism>
<dbReference type="InterPro" id="IPR000847">
    <property type="entry name" value="LysR_HTH_N"/>
</dbReference>
<accession>A0A1L5PAS5</accession>
<dbReference type="GO" id="GO:0003700">
    <property type="term" value="F:DNA-binding transcription factor activity"/>
    <property type="evidence" value="ECO:0007669"/>
    <property type="project" value="InterPro"/>
</dbReference>
<dbReference type="GO" id="GO:0003677">
    <property type="term" value="F:DNA binding"/>
    <property type="evidence" value="ECO:0007669"/>
    <property type="project" value="UniProtKB-KW"/>
</dbReference>
<dbReference type="Gene3D" id="3.40.190.10">
    <property type="entry name" value="Periplasmic binding protein-like II"/>
    <property type="match status" value="2"/>
</dbReference>
<proteinExistence type="inferred from homology"/>
<dbReference type="Proteomes" id="UP000185109">
    <property type="component" value="Plasmid pRsp8C3a"/>
</dbReference>
<dbReference type="CDD" id="cd08417">
    <property type="entry name" value="PBP2_Nitroaromatics_like"/>
    <property type="match status" value="1"/>
</dbReference>
<evidence type="ECO:0000256" key="4">
    <source>
        <dbReference type="ARBA" id="ARBA00023125"/>
    </source>
</evidence>
<evidence type="ECO:0000256" key="1">
    <source>
        <dbReference type="ARBA" id="ARBA00009437"/>
    </source>
</evidence>
<evidence type="ECO:0000313" key="8">
    <source>
        <dbReference type="EMBL" id="APO77224.1"/>
    </source>
</evidence>
<evidence type="ECO:0000256" key="3">
    <source>
        <dbReference type="ARBA" id="ARBA00023015"/>
    </source>
</evidence>
<keyword evidence="6" id="KW-0804">Transcription</keyword>
<gene>
    <name evidence="8" type="ORF">AM571_PA00344</name>
</gene>
<dbReference type="Pfam" id="PF00126">
    <property type="entry name" value="HTH_1"/>
    <property type="match status" value="1"/>
</dbReference>
<feature type="domain" description="HTH lysR-type" evidence="7">
    <location>
        <begin position="21"/>
        <end position="78"/>
    </location>
</feature>
<dbReference type="PANTHER" id="PTHR30118:SF15">
    <property type="entry name" value="TRANSCRIPTIONAL REGULATORY PROTEIN"/>
    <property type="match status" value="1"/>
</dbReference>
<keyword evidence="4" id="KW-0238">DNA-binding</keyword>
<dbReference type="InterPro" id="IPR050389">
    <property type="entry name" value="LysR-type_TF"/>
</dbReference>
<dbReference type="SUPFAM" id="SSF53850">
    <property type="entry name" value="Periplasmic binding protein-like II"/>
    <property type="match status" value="1"/>
</dbReference>
<evidence type="ECO:0000256" key="6">
    <source>
        <dbReference type="ARBA" id="ARBA00023163"/>
    </source>
</evidence>